<proteinExistence type="inferred from homology"/>
<dbReference type="GeneID" id="25980312"/>
<evidence type="ECO:0000256" key="3">
    <source>
        <dbReference type="ARBA" id="ARBA00044493"/>
    </source>
</evidence>
<dbReference type="InParanoid" id="F0X6U9"/>
<evidence type="ECO:0000313" key="8">
    <source>
        <dbReference type="Proteomes" id="UP000007796"/>
    </source>
</evidence>
<evidence type="ECO:0000256" key="5">
    <source>
        <dbReference type="PROSITE-ProRule" id="PRU00708"/>
    </source>
</evidence>
<dbReference type="RefSeq" id="XP_014175996.1">
    <property type="nucleotide sequence ID" value="XM_014320521.1"/>
</dbReference>
<evidence type="ECO:0000256" key="4">
    <source>
        <dbReference type="ARBA" id="ARBA00044511"/>
    </source>
</evidence>
<organism evidence="8">
    <name type="scientific">Grosmannia clavigera (strain kw1407 / UAMH 11150)</name>
    <name type="common">Blue stain fungus</name>
    <name type="synonym">Graphiocladiella clavigera</name>
    <dbReference type="NCBI Taxonomy" id="655863"/>
    <lineage>
        <taxon>Eukaryota</taxon>
        <taxon>Fungi</taxon>
        <taxon>Dikarya</taxon>
        <taxon>Ascomycota</taxon>
        <taxon>Pezizomycotina</taxon>
        <taxon>Sordariomycetes</taxon>
        <taxon>Sordariomycetidae</taxon>
        <taxon>Ophiostomatales</taxon>
        <taxon>Ophiostomataceae</taxon>
        <taxon>Leptographium</taxon>
    </lineage>
</organism>
<dbReference type="PROSITE" id="PS51375">
    <property type="entry name" value="PPR"/>
    <property type="match status" value="2"/>
</dbReference>
<keyword evidence="8" id="KW-1185">Reference proteome</keyword>
<evidence type="ECO:0000256" key="1">
    <source>
        <dbReference type="ARBA" id="ARBA00006192"/>
    </source>
</evidence>
<protein>
    <submittedName>
        <fullName evidence="7">Pentatricopeptide repeat protein</fullName>
    </submittedName>
</protein>
<evidence type="ECO:0000313" key="7">
    <source>
        <dbReference type="EMBL" id="EFX06514.1"/>
    </source>
</evidence>
<name>F0X6U9_GROCL</name>
<dbReference type="Pfam" id="PF01535">
    <property type="entry name" value="PPR"/>
    <property type="match status" value="2"/>
</dbReference>
<evidence type="ECO:0000256" key="2">
    <source>
        <dbReference type="ARBA" id="ARBA00022737"/>
    </source>
</evidence>
<comment type="subunit">
    <text evidence="4">Binds to mitochondrial small subunit 15S rRNA.</text>
</comment>
<keyword evidence="2" id="KW-0677">Repeat</keyword>
<dbReference type="PANTHER" id="PTHR47447:SF17">
    <property type="entry name" value="OS12G0638900 PROTEIN"/>
    <property type="match status" value="1"/>
</dbReference>
<accession>F0X6U9</accession>
<sequence length="670" mass="74723">MKASSRFDRSICGALLGKRSPPSPTPPVRPVPASSRCLHSPDERVRSRRQGVQSSSDAGRTDPAAGTLLPLLLPPSWRQPMKKTVRLLESVCRRRPHLPASTVAVVPGILLRARRFNHTDSTSDVADVADMADVTDGGFWRHRRPMPSKKELLSYVDPPADGDSVDAHLDFIRDPYLRRYARPADGPEVVVSHVREDAEHPTWDDVSQADETTQQLVRALAQTVWARLRNPSRMSAAEVYERYRQLPAAERMSCVPASLRHQLLKALGMVEKKDAQSMLRYFAVVADVKDGGFALWKAEWNAAMSFASRYVGSSTATETEAAVRLWREMEQDAHIPGNEVTFNILFDVASKAGNFTLAEMVYQEMERRGLRFNRYHHVSLIHFFGLKMDADGVRTAYREMVEAGEMIDVVVLNCVVAGFLRCGEEDAAERVYQQMRQSYLKRLQPRKSAQTAEGETADDAVPNADSAASLPDVSGFASQKAMTHVLMMLARVSRGDTDLRDGYQHLVPTRPDLATFRILIHHYAVRLGDLAAVTRFLGDMKTLRIPLHGAIFLALFKGFALHGGRDGTGSDWSEQRLRSIWAALLKALDEDAAGLYVSTWLIVWVLRAFDRCSSPESVFKAYGSLTSRWEPTEPDADFAIGFLHNLLRGSSHTARPARLSLLSQLGSRSF</sequence>
<feature type="region of interest" description="Disordered" evidence="6">
    <location>
        <begin position="444"/>
        <end position="464"/>
    </location>
</feature>
<reference evidence="7 8" key="1">
    <citation type="journal article" date="2011" name="Proc. Natl. Acad. Sci. U.S.A.">
        <title>Genome and transcriptome analyses of the mountain pine beetle-fungal symbiont Grosmannia clavigera, a lodgepole pine pathogen.</title>
        <authorList>
            <person name="DiGuistini S."/>
            <person name="Wang Y."/>
            <person name="Liao N.Y."/>
            <person name="Taylor G."/>
            <person name="Tanguay P."/>
            <person name="Feau N."/>
            <person name="Henrissat B."/>
            <person name="Chan S.K."/>
            <person name="Hesse-Orce U."/>
            <person name="Alamouti S.M."/>
            <person name="Tsui C.K.M."/>
            <person name="Docking R.T."/>
            <person name="Levasseur A."/>
            <person name="Haridas S."/>
            <person name="Robertson G."/>
            <person name="Birol I."/>
            <person name="Holt R.A."/>
            <person name="Marra M.A."/>
            <person name="Hamelin R.C."/>
            <person name="Hirst M."/>
            <person name="Jones S.J.M."/>
            <person name="Bohlmann J."/>
            <person name="Breuil C."/>
        </authorList>
    </citation>
    <scope>NUCLEOTIDE SEQUENCE [LARGE SCALE GENOMIC DNA]</scope>
    <source>
        <strain evidence="8">kw1407 / UAMH 11150</strain>
    </source>
</reference>
<comment type="similarity">
    <text evidence="1">Belongs to the CCM1 family.</text>
</comment>
<dbReference type="Gene3D" id="1.25.40.10">
    <property type="entry name" value="Tetratricopeptide repeat domain"/>
    <property type="match status" value="1"/>
</dbReference>
<comment type="function">
    <text evidence="3">Regulates mitochondrial small subunit maturation by controlling 15S rRNA 5'-end processing. Localizes to the 5' precursor of the 15S rRNA in a position that is subsequently occupied by mS47 in the mature yeast mtSSU. Uses structure and sequence-specific RNA recognition, binding to a single-stranded region of the precursor and specifically recognizing bases -6 to -1. The exchange of Ccm1 for mS47 is coupled to the irreversible removal of precursor rRNA that is accompanied by conformational changes of the mitoribosomal proteins uS5m and mS26. These conformational changes signal completion of 5'-end rRNA processing through protection of the mature 5'-end of the 15S rRNA and stabilization of mS47. The removal of the 5' precursor together with the dissociation of Ccm1 may be catalyzed by the 5'-3' exoribonuclease Pet127. Involved in the specific removal of group I introns in mitochondrial encoded transcripts.</text>
</comment>
<feature type="repeat" description="PPR" evidence="5">
    <location>
        <begin position="408"/>
        <end position="442"/>
    </location>
</feature>
<dbReference type="STRING" id="655863.F0X6U9"/>
<dbReference type="InterPro" id="IPR011990">
    <property type="entry name" value="TPR-like_helical_dom_sf"/>
</dbReference>
<feature type="compositionally biased region" description="Pro residues" evidence="6">
    <location>
        <begin position="21"/>
        <end position="30"/>
    </location>
</feature>
<dbReference type="EMBL" id="GL629729">
    <property type="protein sequence ID" value="EFX06514.1"/>
    <property type="molecule type" value="Genomic_DNA"/>
</dbReference>
<feature type="repeat" description="PPR" evidence="5">
    <location>
        <begin position="338"/>
        <end position="372"/>
    </location>
</feature>
<dbReference type="InterPro" id="IPR002885">
    <property type="entry name" value="PPR_rpt"/>
</dbReference>
<dbReference type="PANTHER" id="PTHR47447">
    <property type="entry name" value="OS03G0856100 PROTEIN"/>
    <property type="match status" value="1"/>
</dbReference>
<gene>
    <name evidence="7" type="ORF">CMQ_6835</name>
</gene>
<dbReference type="Proteomes" id="UP000007796">
    <property type="component" value="Unassembled WGS sequence"/>
</dbReference>
<dbReference type="OrthoDB" id="1908178at2759"/>
<feature type="region of interest" description="Disordered" evidence="6">
    <location>
        <begin position="1"/>
        <end position="68"/>
    </location>
</feature>
<dbReference type="eggNOG" id="KOG4197">
    <property type="taxonomic scope" value="Eukaryota"/>
</dbReference>
<dbReference type="HOGENOM" id="CLU_012630_1_1_1"/>
<dbReference type="NCBIfam" id="TIGR00756">
    <property type="entry name" value="PPR"/>
    <property type="match status" value="1"/>
</dbReference>
<evidence type="ECO:0000256" key="6">
    <source>
        <dbReference type="SAM" id="MobiDB-lite"/>
    </source>
</evidence>
<dbReference type="AlphaFoldDB" id="F0X6U9"/>